<dbReference type="EMBL" id="CAJNOK010003761">
    <property type="protein sequence ID" value="CAF0913418.1"/>
    <property type="molecule type" value="Genomic_DNA"/>
</dbReference>
<reference evidence="8" key="1">
    <citation type="submission" date="2021-02" db="EMBL/GenBank/DDBJ databases">
        <authorList>
            <person name="Nowell W R."/>
        </authorList>
    </citation>
    <scope>NUCLEOTIDE SEQUENCE</scope>
</reference>
<gene>
    <name evidence="8" type="ORF">GPM918_LOCUS22379</name>
    <name evidence="7" type="ORF">OVA965_LOCUS10242</name>
    <name evidence="10" type="ORF">SRO942_LOCUS22377</name>
    <name evidence="9" type="ORF">TMI583_LOCUS10238</name>
</gene>
<feature type="transmembrane region" description="Helical" evidence="5">
    <location>
        <begin position="454"/>
        <end position="476"/>
    </location>
</feature>
<comment type="subcellular location">
    <subcellularLocation>
        <location evidence="1">Membrane</location>
        <topology evidence="1">Multi-pass membrane protein</topology>
    </subcellularLocation>
</comment>
<feature type="transmembrane region" description="Helical" evidence="5">
    <location>
        <begin position="536"/>
        <end position="557"/>
    </location>
</feature>
<evidence type="ECO:0000259" key="6">
    <source>
        <dbReference type="PROSITE" id="PS50850"/>
    </source>
</evidence>
<organism evidence="8 11">
    <name type="scientific">Didymodactylos carnosus</name>
    <dbReference type="NCBI Taxonomy" id="1234261"/>
    <lineage>
        <taxon>Eukaryota</taxon>
        <taxon>Metazoa</taxon>
        <taxon>Spiralia</taxon>
        <taxon>Gnathifera</taxon>
        <taxon>Rotifera</taxon>
        <taxon>Eurotatoria</taxon>
        <taxon>Bdelloidea</taxon>
        <taxon>Philodinida</taxon>
        <taxon>Philodinidae</taxon>
        <taxon>Didymodactylos</taxon>
    </lineage>
</organism>
<evidence type="ECO:0000256" key="5">
    <source>
        <dbReference type="SAM" id="Phobius"/>
    </source>
</evidence>
<dbReference type="SUPFAM" id="SSF103473">
    <property type="entry name" value="MFS general substrate transporter"/>
    <property type="match status" value="1"/>
</dbReference>
<keyword evidence="4 5" id="KW-0472">Membrane</keyword>
<feature type="transmembrane region" description="Helical" evidence="5">
    <location>
        <begin position="329"/>
        <end position="350"/>
    </location>
</feature>
<dbReference type="Gene3D" id="1.20.1250.20">
    <property type="entry name" value="MFS general substrate transporter like domains"/>
    <property type="match status" value="1"/>
</dbReference>
<dbReference type="AlphaFoldDB" id="A0A814UEU1"/>
<feature type="domain" description="Major facilitator superfamily (MFS) profile" evidence="6">
    <location>
        <begin position="189"/>
        <end position="624"/>
    </location>
</feature>
<evidence type="ECO:0000313" key="11">
    <source>
        <dbReference type="Proteomes" id="UP000663829"/>
    </source>
</evidence>
<dbReference type="Proteomes" id="UP000663829">
    <property type="component" value="Unassembled WGS sequence"/>
</dbReference>
<dbReference type="InterPro" id="IPR005829">
    <property type="entry name" value="Sugar_transporter_CS"/>
</dbReference>
<dbReference type="PANTHER" id="PTHR24064">
    <property type="entry name" value="SOLUTE CARRIER FAMILY 22 MEMBER"/>
    <property type="match status" value="1"/>
</dbReference>
<keyword evidence="11" id="KW-1185">Reference proteome</keyword>
<evidence type="ECO:0000313" key="9">
    <source>
        <dbReference type="EMBL" id="CAF3692153.1"/>
    </source>
</evidence>
<dbReference type="EMBL" id="CAJOBC010007643">
    <property type="protein sequence ID" value="CAF3938701.1"/>
    <property type="molecule type" value="Genomic_DNA"/>
</dbReference>
<feature type="transmembrane region" description="Helical" evidence="5">
    <location>
        <begin position="482"/>
        <end position="504"/>
    </location>
</feature>
<dbReference type="Proteomes" id="UP000682733">
    <property type="component" value="Unassembled WGS sequence"/>
</dbReference>
<sequence length="647" mass="73218">MSVQKVDNPQTDDTVDSTVKNVLNISSRVKGLHKSQDNNKKEVIDNNVESVVKNHLNGQPIQIVPSLNEDEDKSTQSSPFYDKEKDMIEDGLIHEQSAIFDEFLPNASDLELLIKQCGEFGCFQWTHFFFLLLLATCGGACSFYYVFAVALPQYRCQLPNAVWPNDHFHPQNETHANLIHQWIPNNEFSNCFMYTSSFDNHLPIKCLNWTYDQGTYGYTFTEEQNLVCSDGPKRSLIAVAMSFGLTFVILTGRLSDSIGRKKTVTIGLSLFIVFSIITQTILQLRILNEKYQFILLFVNQLLTGVTCTYFTAAYILIMELSTSKYSSWGASLFLIGYTLGEIIVACLAWIVKDWLLLKWSITIYAALISLPYFYFMPESPRWLYDKQRWPQLQQLLRRIAKANGRKDEMWLSSCPTANIPKERSTSNTVSIAQAKSCTQELYLLFTNRGAVKRLFVCCLISFITLLLFFKIGYGLGTLKINPYISVIVGAVVEALGYFTGGYLIKKIGRKATLIIFLSITAICILTTIHINNRWNVFIISQLGKFTISAAVFNTWVWTPELHPTPIRGTGTAIVESMGRVGALLAPVIDATSTRKSHQQITAYIYSMMAVIVAILSFTLPETKGRPLPESFEEIEQWKKEKSVVVSH</sequence>
<dbReference type="Pfam" id="PF00083">
    <property type="entry name" value="Sugar_tr"/>
    <property type="match status" value="1"/>
</dbReference>
<protein>
    <recommendedName>
        <fullName evidence="6">Major facilitator superfamily (MFS) profile domain-containing protein</fullName>
    </recommendedName>
</protein>
<evidence type="ECO:0000313" key="8">
    <source>
        <dbReference type="EMBL" id="CAF1174796.1"/>
    </source>
</evidence>
<evidence type="ECO:0000256" key="4">
    <source>
        <dbReference type="ARBA" id="ARBA00023136"/>
    </source>
</evidence>
<dbReference type="EMBL" id="CAJNOQ010007643">
    <property type="protein sequence ID" value="CAF1174796.1"/>
    <property type="molecule type" value="Genomic_DNA"/>
</dbReference>
<evidence type="ECO:0000256" key="2">
    <source>
        <dbReference type="ARBA" id="ARBA00022692"/>
    </source>
</evidence>
<feature type="transmembrane region" description="Helical" evidence="5">
    <location>
        <begin position="356"/>
        <end position="375"/>
    </location>
</feature>
<dbReference type="InterPro" id="IPR020846">
    <property type="entry name" value="MFS_dom"/>
</dbReference>
<feature type="transmembrane region" description="Helical" evidence="5">
    <location>
        <begin position="266"/>
        <end position="287"/>
    </location>
</feature>
<accession>A0A814UEU1</accession>
<dbReference type="PROSITE" id="PS50850">
    <property type="entry name" value="MFS"/>
    <property type="match status" value="1"/>
</dbReference>
<dbReference type="Proteomes" id="UP000677228">
    <property type="component" value="Unassembled WGS sequence"/>
</dbReference>
<feature type="transmembrane region" description="Helical" evidence="5">
    <location>
        <begin position="128"/>
        <end position="147"/>
    </location>
</feature>
<keyword evidence="3 5" id="KW-1133">Transmembrane helix</keyword>
<dbReference type="InterPro" id="IPR036259">
    <property type="entry name" value="MFS_trans_sf"/>
</dbReference>
<feature type="transmembrane region" description="Helical" evidence="5">
    <location>
        <begin position="511"/>
        <end position="530"/>
    </location>
</feature>
<evidence type="ECO:0000256" key="3">
    <source>
        <dbReference type="ARBA" id="ARBA00022989"/>
    </source>
</evidence>
<dbReference type="OrthoDB" id="5141738at2759"/>
<dbReference type="Proteomes" id="UP000681722">
    <property type="component" value="Unassembled WGS sequence"/>
</dbReference>
<dbReference type="GO" id="GO:0022857">
    <property type="term" value="F:transmembrane transporter activity"/>
    <property type="evidence" value="ECO:0007669"/>
    <property type="project" value="InterPro"/>
</dbReference>
<dbReference type="PROSITE" id="PS00216">
    <property type="entry name" value="SUGAR_TRANSPORT_1"/>
    <property type="match status" value="1"/>
</dbReference>
<dbReference type="InterPro" id="IPR005828">
    <property type="entry name" value="MFS_sugar_transport-like"/>
</dbReference>
<feature type="transmembrane region" description="Helical" evidence="5">
    <location>
        <begin position="293"/>
        <end position="317"/>
    </location>
</feature>
<keyword evidence="2 5" id="KW-0812">Transmembrane</keyword>
<feature type="transmembrane region" description="Helical" evidence="5">
    <location>
        <begin position="235"/>
        <end position="254"/>
    </location>
</feature>
<comment type="caution">
    <text evidence="8">The sequence shown here is derived from an EMBL/GenBank/DDBJ whole genome shotgun (WGS) entry which is preliminary data.</text>
</comment>
<dbReference type="EMBL" id="CAJOBA010003762">
    <property type="protein sequence ID" value="CAF3692153.1"/>
    <property type="molecule type" value="Genomic_DNA"/>
</dbReference>
<evidence type="ECO:0000256" key="1">
    <source>
        <dbReference type="ARBA" id="ARBA00004141"/>
    </source>
</evidence>
<dbReference type="GO" id="GO:0016020">
    <property type="term" value="C:membrane"/>
    <property type="evidence" value="ECO:0007669"/>
    <property type="project" value="UniProtKB-SubCell"/>
</dbReference>
<feature type="transmembrane region" description="Helical" evidence="5">
    <location>
        <begin position="602"/>
        <end position="619"/>
    </location>
</feature>
<evidence type="ECO:0000313" key="7">
    <source>
        <dbReference type="EMBL" id="CAF0913418.1"/>
    </source>
</evidence>
<name>A0A814UEU1_9BILA</name>
<evidence type="ECO:0000313" key="10">
    <source>
        <dbReference type="EMBL" id="CAF3938701.1"/>
    </source>
</evidence>
<proteinExistence type="predicted"/>